<sequence length="352" mass="39054">MLGKACHAQAILHFGLTADTLTSNMLINVYSKCGRIDCARKVFDKMLGRSLVSWNTMIGTYTQNGEEQKALGLFLEMQREGNPFSEFTVSTVLCASAAKSYTFVCKQLHAFAMKVAMDANVYISTALLDVYAKSGLIKEGIRVFEGMSERTAVTWSSMVAGYVQNELYEEALASFNRARAIGLEYNQFTISSVSCACAGLAASIEGRQVHAVVCKTGFGSNSYVASSLVDMYAKCGSVKEAYIAFLDAQRTNIVLWNVMISAFAKHSHSLEVMILFEKMQQIGMHPDEVTYVSVLSACSHACIMQTVTIMLLIRVVWLLVMAHEFRVIKVETSLEERRVLAKVMQLIYRAFK</sequence>
<dbReference type="GO" id="GO:0003723">
    <property type="term" value="F:RNA binding"/>
    <property type="evidence" value="ECO:0000318"/>
    <property type="project" value="GO_Central"/>
</dbReference>
<reference evidence="6" key="1">
    <citation type="journal article" date="2010" name="Nat. Biotechnol.">
        <title>Draft genome sequence of the oilseed species Ricinus communis.</title>
        <authorList>
            <person name="Chan A.P."/>
            <person name="Crabtree J."/>
            <person name="Zhao Q."/>
            <person name="Lorenzi H."/>
            <person name="Orvis J."/>
            <person name="Puiu D."/>
            <person name="Melake-Berhan A."/>
            <person name="Jones K.M."/>
            <person name="Redman J."/>
            <person name="Chen G."/>
            <person name="Cahoon E.B."/>
            <person name="Gedil M."/>
            <person name="Stanke M."/>
            <person name="Haas B.J."/>
            <person name="Wortman J.R."/>
            <person name="Fraser-Liggett C.M."/>
            <person name="Ravel J."/>
            <person name="Rabinowicz P.D."/>
        </authorList>
    </citation>
    <scope>NUCLEOTIDE SEQUENCE [LARGE SCALE GENOMIC DNA]</scope>
    <source>
        <strain evidence="6">cv. Hale</strain>
    </source>
</reference>
<name>B9RPX2_RICCO</name>
<feature type="repeat" description="PPR" evidence="4">
    <location>
        <begin position="252"/>
        <end position="286"/>
    </location>
</feature>
<evidence type="ECO:0000313" key="6">
    <source>
        <dbReference type="Proteomes" id="UP000008311"/>
    </source>
</evidence>
<evidence type="ECO:0000313" key="5">
    <source>
        <dbReference type="EMBL" id="EEF46630.1"/>
    </source>
</evidence>
<comment type="similarity">
    <text evidence="1">Belongs to the PPR family. PCMP-H subfamily.</text>
</comment>
<dbReference type="PANTHER" id="PTHR47928:SF73">
    <property type="entry name" value="OS07G0299800 PROTEIN"/>
    <property type="match status" value="1"/>
</dbReference>
<dbReference type="AlphaFoldDB" id="B9RPX2"/>
<dbReference type="EMBL" id="EQ973797">
    <property type="protein sequence ID" value="EEF46630.1"/>
    <property type="molecule type" value="Genomic_DNA"/>
</dbReference>
<dbReference type="InterPro" id="IPR002885">
    <property type="entry name" value="PPR_rpt"/>
</dbReference>
<keyword evidence="6" id="KW-1185">Reference proteome</keyword>
<feature type="repeat" description="PPR" evidence="4">
    <location>
        <begin position="19"/>
        <end position="53"/>
    </location>
</feature>
<dbReference type="Pfam" id="PF01535">
    <property type="entry name" value="PPR"/>
    <property type="match status" value="2"/>
</dbReference>
<dbReference type="FunFam" id="1.25.40.10:FF:000488">
    <property type="entry name" value="Pentatricopeptide repeat-containing protein, mitochondrial"/>
    <property type="match status" value="1"/>
</dbReference>
<accession>B9RPX2</accession>
<keyword evidence="2" id="KW-0677">Repeat</keyword>
<evidence type="ECO:0000256" key="4">
    <source>
        <dbReference type="PROSITE-ProRule" id="PRU00708"/>
    </source>
</evidence>
<dbReference type="InParanoid" id="B9RPX2"/>
<dbReference type="PROSITE" id="PS51375">
    <property type="entry name" value="PPR"/>
    <property type="match status" value="3"/>
</dbReference>
<dbReference type="FunFam" id="1.25.40.10:FF:000144">
    <property type="entry name" value="Pentatricopeptide repeat-containing protein, mitochondrial"/>
    <property type="match status" value="1"/>
</dbReference>
<proteinExistence type="inferred from homology"/>
<evidence type="ECO:0000256" key="3">
    <source>
        <dbReference type="ARBA" id="ARBA00022946"/>
    </source>
</evidence>
<dbReference type="InterPro" id="IPR011990">
    <property type="entry name" value="TPR-like_helical_dom_sf"/>
</dbReference>
<dbReference type="Pfam" id="PF12854">
    <property type="entry name" value="PPR_1"/>
    <property type="match status" value="1"/>
</dbReference>
<dbReference type="eggNOG" id="KOG4197">
    <property type="taxonomic scope" value="Eukaryota"/>
</dbReference>
<dbReference type="Pfam" id="PF13041">
    <property type="entry name" value="PPR_2"/>
    <property type="match status" value="2"/>
</dbReference>
<evidence type="ECO:0000256" key="1">
    <source>
        <dbReference type="ARBA" id="ARBA00006643"/>
    </source>
</evidence>
<dbReference type="Gene3D" id="1.25.40.10">
    <property type="entry name" value="Tetratricopeptide repeat domain"/>
    <property type="match status" value="3"/>
</dbReference>
<gene>
    <name evidence="5" type="ORF">RCOM_1543240</name>
</gene>
<organism evidence="5 6">
    <name type="scientific">Ricinus communis</name>
    <name type="common">Castor bean</name>
    <dbReference type="NCBI Taxonomy" id="3988"/>
    <lineage>
        <taxon>Eukaryota</taxon>
        <taxon>Viridiplantae</taxon>
        <taxon>Streptophyta</taxon>
        <taxon>Embryophyta</taxon>
        <taxon>Tracheophyta</taxon>
        <taxon>Spermatophyta</taxon>
        <taxon>Magnoliopsida</taxon>
        <taxon>eudicotyledons</taxon>
        <taxon>Gunneridae</taxon>
        <taxon>Pentapetalae</taxon>
        <taxon>rosids</taxon>
        <taxon>fabids</taxon>
        <taxon>Malpighiales</taxon>
        <taxon>Euphorbiaceae</taxon>
        <taxon>Acalyphoideae</taxon>
        <taxon>Acalypheae</taxon>
        <taxon>Ricinus</taxon>
    </lineage>
</organism>
<dbReference type="GO" id="GO:0009451">
    <property type="term" value="P:RNA modification"/>
    <property type="evidence" value="ECO:0000318"/>
    <property type="project" value="GO_Central"/>
</dbReference>
<protein>
    <submittedName>
        <fullName evidence="5">Pentatricopeptide repeat-containing protein, putative</fullName>
    </submittedName>
</protein>
<keyword evidence="3" id="KW-0809">Transit peptide</keyword>
<evidence type="ECO:0000256" key="2">
    <source>
        <dbReference type="ARBA" id="ARBA00022737"/>
    </source>
</evidence>
<feature type="repeat" description="PPR" evidence="4">
    <location>
        <begin position="151"/>
        <end position="185"/>
    </location>
</feature>
<dbReference type="FunFam" id="1.25.40.10:FF:000381">
    <property type="entry name" value="Pentatricopeptide repeat-containing protein"/>
    <property type="match status" value="1"/>
</dbReference>
<dbReference type="Proteomes" id="UP000008311">
    <property type="component" value="Unassembled WGS sequence"/>
</dbReference>
<dbReference type="NCBIfam" id="TIGR00756">
    <property type="entry name" value="PPR"/>
    <property type="match status" value="2"/>
</dbReference>
<dbReference type="InterPro" id="IPR050421">
    <property type="entry name" value="PPR"/>
</dbReference>
<dbReference type="PANTHER" id="PTHR47928">
    <property type="entry name" value="REPEAT-CONTAINING PROTEIN, PUTATIVE-RELATED"/>
    <property type="match status" value="1"/>
</dbReference>